<protein>
    <recommendedName>
        <fullName evidence="1">site-specific DNA-methyltransferase (adenine-specific)</fullName>
        <ecNumber evidence="1">2.1.1.72</ecNumber>
    </recommendedName>
</protein>
<accession>A0A1G9QHH8</accession>
<dbReference type="PROSITE" id="PS00092">
    <property type="entry name" value="N6_MTASE"/>
    <property type="match status" value="1"/>
</dbReference>
<dbReference type="EC" id="2.1.1.72" evidence="1"/>
<keyword evidence="2 9" id="KW-0489">Methyltransferase</keyword>
<dbReference type="PRINTS" id="PR00507">
    <property type="entry name" value="N12N6MTFRASE"/>
</dbReference>
<dbReference type="AlphaFoldDB" id="A0A1G9QHH8"/>
<evidence type="ECO:0000313" key="9">
    <source>
        <dbReference type="EMBL" id="SDM10201.1"/>
    </source>
</evidence>
<dbReference type="InterPro" id="IPR050953">
    <property type="entry name" value="N4_N6_ade-DNA_methylase"/>
</dbReference>
<dbReference type="GO" id="GO:0032259">
    <property type="term" value="P:methylation"/>
    <property type="evidence" value="ECO:0007669"/>
    <property type="project" value="UniProtKB-KW"/>
</dbReference>
<dbReference type="PANTHER" id="PTHR33841:SF1">
    <property type="entry name" value="DNA METHYLTRANSFERASE A"/>
    <property type="match status" value="1"/>
</dbReference>
<dbReference type="InterPro" id="IPR046820">
    <property type="entry name" value="MmeI_TRD"/>
</dbReference>
<dbReference type="OrthoDB" id="9782445at2"/>
<dbReference type="PANTHER" id="PTHR33841">
    <property type="entry name" value="DNA METHYLTRANSFERASE YEEA-RELATED"/>
    <property type="match status" value="1"/>
</dbReference>
<keyword evidence="10" id="KW-1185">Reference proteome</keyword>
<proteinExistence type="predicted"/>
<dbReference type="STRING" id="1527607.SAMN05428957_102309"/>
<dbReference type="Pfam" id="PF20473">
    <property type="entry name" value="MmeI_Mtase"/>
    <property type="match status" value="1"/>
</dbReference>
<dbReference type="Proteomes" id="UP000198552">
    <property type="component" value="Unassembled WGS sequence"/>
</dbReference>
<dbReference type="InterPro" id="IPR046817">
    <property type="entry name" value="MmeI_N"/>
</dbReference>
<organism evidence="9 10">
    <name type="scientific">Oryzisolibacter propanilivorax</name>
    <dbReference type="NCBI Taxonomy" id="1527607"/>
    <lineage>
        <taxon>Bacteria</taxon>
        <taxon>Pseudomonadati</taxon>
        <taxon>Pseudomonadota</taxon>
        <taxon>Betaproteobacteria</taxon>
        <taxon>Burkholderiales</taxon>
        <taxon>Comamonadaceae</taxon>
        <taxon>Oryzisolibacter</taxon>
    </lineage>
</organism>
<dbReference type="Pfam" id="PF20464">
    <property type="entry name" value="MmeI_N"/>
    <property type="match status" value="1"/>
</dbReference>
<dbReference type="GO" id="GO:0003676">
    <property type="term" value="F:nucleic acid binding"/>
    <property type="evidence" value="ECO:0007669"/>
    <property type="project" value="InterPro"/>
</dbReference>
<dbReference type="Pfam" id="PF20465">
    <property type="entry name" value="MmeI_hel"/>
    <property type="match status" value="1"/>
</dbReference>
<dbReference type="Gene3D" id="3.40.50.150">
    <property type="entry name" value="Vaccinia Virus protein VP39"/>
    <property type="match status" value="1"/>
</dbReference>
<keyword evidence="3" id="KW-0808">Transferase</keyword>
<dbReference type="Pfam" id="PF20466">
    <property type="entry name" value="MmeI_TRD"/>
    <property type="match status" value="1"/>
</dbReference>
<evidence type="ECO:0000313" key="10">
    <source>
        <dbReference type="Proteomes" id="UP000198552"/>
    </source>
</evidence>
<feature type="domain" description="MmeI-like target recognition" evidence="7">
    <location>
        <begin position="663"/>
        <end position="853"/>
    </location>
</feature>
<gene>
    <name evidence="9" type="ORF">SAMN05428957_102309</name>
</gene>
<sequence length="969" mass="108101">MSDKTKKLEEFVAWVGGHIKGDEKGEAQIYLNYLFQAFGHKGLLEAGATCEERVKKNDTGGTSFADLVWKPRVVVEMKKRGADLKKHYRQAFEYWTYLVPNRPRYAVLCNFDEFWVYDFETQMDSPVETVKLADLPNRYGALNFLFPGDVAPVFGNHHEEVTREAADKLARCFNAMVGRGIERPLAQRFILQILMAFFAEDIGLLEKYLVKRLLDECKSPEDTYDILGGLFEAMNRASGNPGGRYKGVAYFNGGLYANPARVELVAEERSLLKEACDFNWSKVRPEIFGTLFEHSLGKEERHAQGAHFTSPVDIMKIVGPTIVEPWRAAIEGTKTLSEMQGLAHRMQTFTVLDPACGSGNFLFTAYRELKRLEAQLYNRMADRFPKSVDVNQRTLGFVTTTNFYGMDLNPFAVEIAKVTMMLAHKLSIDELHVSESALPLDNLDSNIVHRDALVTDTGSRSEWPTADVIIGNPPFLGVKKMKPELGQAYIERIRRAYPEVPGMADFCVYWIRRTHDALPICTPADPLQGRAGLVGTQNIRSNESRIGGLDHVTVSGTVIEAVDNQPWSGDANVHVSIANWVKSQDDAVLPETRRLWFKTKKALRKPKSAKGTVRAAKEYDLDMREVSYISSSLSDKTDTKTAVALACNTKPKRTFQGVTPGHEDFVLKLDAAQALIAKEADASQLLSPYVVGKEVLGGATKPSRMILDFGERDLLAAQQFPKALELVKQNVLPKREAAAKKRVDDEEERSHHVQFLERWWQLSYRRTNLLQAIAGLPRYLACSRVTSRPILFFVSSKVKPGDALQVFAFDDDYSFGVLQSKVHIEWFMSKRSNMKSDPRYSSINVFGTFPWPQRPTAAQVTAVVEASRKLQAVRTTALKTAKGGLRVLYDTLALPGKNPLRDVHDALDKAVVTAYGFDSKRDVVAQALALNATVAARIKTGQPVTGPGVPAVISDKSTVVSSDCAVKLE</sequence>
<feature type="domain" description="MmeI-like helicase spacer" evidence="6">
    <location>
        <begin position="187"/>
        <end position="256"/>
    </location>
</feature>
<reference evidence="10" key="1">
    <citation type="submission" date="2016-10" db="EMBL/GenBank/DDBJ databases">
        <authorList>
            <person name="Varghese N."/>
            <person name="Submissions S."/>
        </authorList>
    </citation>
    <scope>NUCLEOTIDE SEQUENCE [LARGE SCALE GENOMIC DNA]</scope>
    <source>
        <strain evidence="10">EPL6</strain>
    </source>
</reference>
<evidence type="ECO:0000256" key="3">
    <source>
        <dbReference type="ARBA" id="ARBA00022679"/>
    </source>
</evidence>
<evidence type="ECO:0000259" key="8">
    <source>
        <dbReference type="Pfam" id="PF20473"/>
    </source>
</evidence>
<dbReference type="InterPro" id="IPR029063">
    <property type="entry name" value="SAM-dependent_MTases_sf"/>
</dbReference>
<dbReference type="InterPro" id="IPR002052">
    <property type="entry name" value="DNA_methylase_N6_adenine_CS"/>
</dbReference>
<evidence type="ECO:0000259" key="6">
    <source>
        <dbReference type="Pfam" id="PF20465"/>
    </source>
</evidence>
<evidence type="ECO:0000256" key="1">
    <source>
        <dbReference type="ARBA" id="ARBA00011900"/>
    </source>
</evidence>
<evidence type="ECO:0000259" key="7">
    <source>
        <dbReference type="Pfam" id="PF20466"/>
    </source>
</evidence>
<evidence type="ECO:0000259" key="5">
    <source>
        <dbReference type="Pfam" id="PF20464"/>
    </source>
</evidence>
<name>A0A1G9QHH8_9BURK</name>
<dbReference type="InterPro" id="IPR046816">
    <property type="entry name" value="MmeI_Mtase"/>
</dbReference>
<dbReference type="InterPro" id="IPR046819">
    <property type="entry name" value="MmeI_hel"/>
</dbReference>
<evidence type="ECO:0000256" key="2">
    <source>
        <dbReference type="ARBA" id="ARBA00022603"/>
    </source>
</evidence>
<dbReference type="RefSeq" id="WP_091567050.1">
    <property type="nucleotide sequence ID" value="NZ_FNHP01000002.1"/>
</dbReference>
<dbReference type="EMBL" id="FNHP01000002">
    <property type="protein sequence ID" value="SDM10201.1"/>
    <property type="molecule type" value="Genomic_DNA"/>
</dbReference>
<dbReference type="GO" id="GO:0009007">
    <property type="term" value="F:site-specific DNA-methyltransferase (adenine-specific) activity"/>
    <property type="evidence" value="ECO:0007669"/>
    <property type="project" value="UniProtKB-EC"/>
</dbReference>
<dbReference type="SUPFAM" id="SSF53335">
    <property type="entry name" value="S-adenosyl-L-methionine-dependent methyltransferases"/>
    <property type="match status" value="1"/>
</dbReference>
<evidence type="ECO:0000256" key="4">
    <source>
        <dbReference type="ARBA" id="ARBA00047942"/>
    </source>
</evidence>
<feature type="domain" description="MmeI-like DNA-methyltransferase" evidence="8">
    <location>
        <begin position="336"/>
        <end position="539"/>
    </location>
</feature>
<comment type="catalytic activity">
    <reaction evidence="4">
        <text>a 2'-deoxyadenosine in DNA + S-adenosyl-L-methionine = an N(6)-methyl-2'-deoxyadenosine in DNA + S-adenosyl-L-homocysteine + H(+)</text>
        <dbReference type="Rhea" id="RHEA:15197"/>
        <dbReference type="Rhea" id="RHEA-COMP:12418"/>
        <dbReference type="Rhea" id="RHEA-COMP:12419"/>
        <dbReference type="ChEBI" id="CHEBI:15378"/>
        <dbReference type="ChEBI" id="CHEBI:57856"/>
        <dbReference type="ChEBI" id="CHEBI:59789"/>
        <dbReference type="ChEBI" id="CHEBI:90615"/>
        <dbReference type="ChEBI" id="CHEBI:90616"/>
        <dbReference type="EC" id="2.1.1.72"/>
    </reaction>
</comment>
<feature type="domain" description="MmeI-like N-terminal" evidence="5">
    <location>
        <begin position="6"/>
        <end position="177"/>
    </location>
</feature>